<feature type="compositionally biased region" description="Pro residues" evidence="2">
    <location>
        <begin position="223"/>
        <end position="232"/>
    </location>
</feature>
<proteinExistence type="predicted"/>
<gene>
    <name evidence="3" type="ORF">RNJ44_01558</name>
</gene>
<feature type="compositionally biased region" description="Low complexity" evidence="2">
    <location>
        <begin position="34"/>
        <end position="49"/>
    </location>
</feature>
<evidence type="ECO:0000256" key="1">
    <source>
        <dbReference type="SAM" id="Coils"/>
    </source>
</evidence>
<feature type="compositionally biased region" description="Acidic residues" evidence="2">
    <location>
        <begin position="304"/>
        <end position="314"/>
    </location>
</feature>
<feature type="region of interest" description="Disordered" evidence="2">
    <location>
        <begin position="304"/>
        <end position="329"/>
    </location>
</feature>
<evidence type="ECO:0000256" key="2">
    <source>
        <dbReference type="SAM" id="MobiDB-lite"/>
    </source>
</evidence>
<comment type="caution">
    <text evidence="3">The sequence shown here is derived from an EMBL/GenBank/DDBJ whole genome shotgun (WGS) entry which is preliminary data.</text>
</comment>
<keyword evidence="4" id="KW-1185">Reference proteome</keyword>
<name>A0ABR4NQ25_9SACH</name>
<organism evidence="3 4">
    <name type="scientific">Nakaseomyces bracarensis</name>
    <dbReference type="NCBI Taxonomy" id="273131"/>
    <lineage>
        <taxon>Eukaryota</taxon>
        <taxon>Fungi</taxon>
        <taxon>Dikarya</taxon>
        <taxon>Ascomycota</taxon>
        <taxon>Saccharomycotina</taxon>
        <taxon>Saccharomycetes</taxon>
        <taxon>Saccharomycetales</taxon>
        <taxon>Saccharomycetaceae</taxon>
        <taxon>Nakaseomyces</taxon>
    </lineage>
</organism>
<dbReference type="Proteomes" id="UP001623330">
    <property type="component" value="Unassembled WGS sequence"/>
</dbReference>
<feature type="coiled-coil region" evidence="1">
    <location>
        <begin position="101"/>
        <end position="128"/>
    </location>
</feature>
<feature type="compositionally biased region" description="Polar residues" evidence="2">
    <location>
        <begin position="50"/>
        <end position="62"/>
    </location>
</feature>
<reference evidence="3 4" key="1">
    <citation type="submission" date="2024-05" db="EMBL/GenBank/DDBJ databases">
        <title>Long read based assembly of the Candida bracarensis genome reveals expanded adhesin content.</title>
        <authorList>
            <person name="Marcet-Houben M."/>
            <person name="Ksiezopolska E."/>
            <person name="Gabaldon T."/>
        </authorList>
    </citation>
    <scope>NUCLEOTIDE SEQUENCE [LARGE SCALE GENOMIC DNA]</scope>
    <source>
        <strain evidence="3 4">CBM6</strain>
    </source>
</reference>
<evidence type="ECO:0000313" key="3">
    <source>
        <dbReference type="EMBL" id="KAL3230195.1"/>
    </source>
</evidence>
<feature type="compositionally biased region" description="Polar residues" evidence="2">
    <location>
        <begin position="157"/>
        <end position="173"/>
    </location>
</feature>
<feature type="compositionally biased region" description="Basic and acidic residues" evidence="2">
    <location>
        <begin position="17"/>
        <end position="32"/>
    </location>
</feature>
<feature type="region of interest" description="Disordered" evidence="2">
    <location>
        <begin position="133"/>
        <end position="265"/>
    </location>
</feature>
<keyword evidence="1" id="KW-0175">Coiled coil</keyword>
<evidence type="ECO:0000313" key="4">
    <source>
        <dbReference type="Proteomes" id="UP001623330"/>
    </source>
</evidence>
<feature type="region of interest" description="Disordered" evidence="2">
    <location>
        <begin position="1"/>
        <end position="94"/>
    </location>
</feature>
<protein>
    <submittedName>
        <fullName evidence="3">Assembly-complementing factor 4</fullName>
    </submittedName>
</protein>
<dbReference type="EMBL" id="JBEVYD010000010">
    <property type="protein sequence ID" value="KAL3230195.1"/>
    <property type="molecule type" value="Genomic_DNA"/>
</dbReference>
<sequence length="329" mass="37309">MAERMVSNPIELQKLSLVDRQKQRSNDAKESVLTKSTGATNTKTNANAGVNSDGNETTTNAGEDTPKHRTRPVVPIASPRKSAEPVPELPADDEHSELLKLASKQREIFELEQKLKQAKLELKQMEEDVGRRLGLTNGSQQEGLKSMLQKRLEEVNRSPNVIRTKKSVSNLIQRGNALLGDSQPPVPSRQGNNYNPGHHENGPYRSTNDRTGQQKQQSSQQPHLPPRQPPRPQGHSQHVQSQPSRPVQTRPPRDGEQKRRPQSSFFNKIIDKFHEMNQEEADFDSHRDARKDKYYIGEAYGYDDEIEDEDEPGEPLEHINDMPTTLFKR</sequence>
<accession>A0ABR4NQ25</accession>
<feature type="compositionally biased region" description="Low complexity" evidence="2">
    <location>
        <begin position="213"/>
        <end position="222"/>
    </location>
</feature>